<sequence>MLLVRSIFWLTLAYIVIKPGVDLADTATALSNQAVATGTRVVAEQVQNIECDTLQCLGGKAVLSAAMQSGSAIGTPMHETPIASPVPFPRPRPDRAG</sequence>
<keyword evidence="3" id="KW-1185">Reference proteome</keyword>
<evidence type="ECO:0000313" key="3">
    <source>
        <dbReference type="Proteomes" id="UP001161406"/>
    </source>
</evidence>
<gene>
    <name evidence="2" type="ORF">GCM10007913_22360</name>
</gene>
<organism evidence="2 3">
    <name type="scientific">Devosia yakushimensis</name>
    <dbReference type="NCBI Taxonomy" id="470028"/>
    <lineage>
        <taxon>Bacteria</taxon>
        <taxon>Pseudomonadati</taxon>
        <taxon>Pseudomonadota</taxon>
        <taxon>Alphaproteobacteria</taxon>
        <taxon>Hyphomicrobiales</taxon>
        <taxon>Devosiaceae</taxon>
        <taxon>Devosia</taxon>
    </lineage>
</organism>
<evidence type="ECO:0000313" key="2">
    <source>
        <dbReference type="EMBL" id="GLQ10304.1"/>
    </source>
</evidence>
<name>A0ABQ5UEM9_9HYPH</name>
<dbReference type="Proteomes" id="UP001161406">
    <property type="component" value="Unassembled WGS sequence"/>
</dbReference>
<dbReference type="RefSeq" id="WP_284390805.1">
    <property type="nucleotide sequence ID" value="NZ_BSNG01000001.1"/>
</dbReference>
<reference evidence="2" key="2">
    <citation type="submission" date="2023-01" db="EMBL/GenBank/DDBJ databases">
        <title>Draft genome sequence of Devosia yakushimensis strain NBRC 103855.</title>
        <authorList>
            <person name="Sun Q."/>
            <person name="Mori K."/>
        </authorList>
    </citation>
    <scope>NUCLEOTIDE SEQUENCE</scope>
    <source>
        <strain evidence="2">NBRC 103855</strain>
    </source>
</reference>
<feature type="region of interest" description="Disordered" evidence="1">
    <location>
        <begin position="74"/>
        <end position="97"/>
    </location>
</feature>
<dbReference type="EMBL" id="BSNG01000001">
    <property type="protein sequence ID" value="GLQ10304.1"/>
    <property type="molecule type" value="Genomic_DNA"/>
</dbReference>
<comment type="caution">
    <text evidence="2">The sequence shown here is derived from an EMBL/GenBank/DDBJ whole genome shotgun (WGS) entry which is preliminary data.</text>
</comment>
<protein>
    <submittedName>
        <fullName evidence="2">Uncharacterized protein</fullName>
    </submittedName>
</protein>
<evidence type="ECO:0000256" key="1">
    <source>
        <dbReference type="SAM" id="MobiDB-lite"/>
    </source>
</evidence>
<reference evidence="2" key="1">
    <citation type="journal article" date="2014" name="Int. J. Syst. Evol. Microbiol.">
        <title>Complete genome of a new Firmicutes species belonging to the dominant human colonic microbiota ('Ruminococcus bicirculans') reveals two chromosomes and a selective capacity to utilize plant glucans.</title>
        <authorList>
            <consortium name="NISC Comparative Sequencing Program"/>
            <person name="Wegmann U."/>
            <person name="Louis P."/>
            <person name="Goesmann A."/>
            <person name="Henrissat B."/>
            <person name="Duncan S.H."/>
            <person name="Flint H.J."/>
        </authorList>
    </citation>
    <scope>NUCLEOTIDE SEQUENCE</scope>
    <source>
        <strain evidence="2">NBRC 103855</strain>
    </source>
</reference>
<proteinExistence type="predicted"/>
<accession>A0ABQ5UEM9</accession>